<sequence>IRQQVRYTFVTSKWVPGYYCHTAIYPICRSPAATGHLTRDYQGYQIYHDNCPDRKRSQNIFISNFQY</sequence>
<evidence type="ECO:0000313" key="2">
    <source>
        <dbReference type="Proteomes" id="UP000479000"/>
    </source>
</evidence>
<protein>
    <submittedName>
        <fullName evidence="1">Uncharacterized protein</fullName>
    </submittedName>
</protein>
<feature type="non-terminal residue" evidence="1">
    <location>
        <position position="1"/>
    </location>
</feature>
<evidence type="ECO:0000313" key="1">
    <source>
        <dbReference type="EMBL" id="CAB0009958.1"/>
    </source>
</evidence>
<name>A0A6H5H3A5_9HEMI</name>
<dbReference type="Proteomes" id="UP000479000">
    <property type="component" value="Unassembled WGS sequence"/>
</dbReference>
<dbReference type="EMBL" id="CADCXU010022527">
    <property type="protein sequence ID" value="CAB0009958.1"/>
    <property type="molecule type" value="Genomic_DNA"/>
</dbReference>
<reference evidence="1 2" key="1">
    <citation type="submission" date="2020-02" db="EMBL/GenBank/DDBJ databases">
        <authorList>
            <person name="Ferguson B K."/>
        </authorList>
    </citation>
    <scope>NUCLEOTIDE SEQUENCE [LARGE SCALE GENOMIC DNA]</scope>
</reference>
<organism evidence="1 2">
    <name type="scientific">Nesidiocoris tenuis</name>
    <dbReference type="NCBI Taxonomy" id="355587"/>
    <lineage>
        <taxon>Eukaryota</taxon>
        <taxon>Metazoa</taxon>
        <taxon>Ecdysozoa</taxon>
        <taxon>Arthropoda</taxon>
        <taxon>Hexapoda</taxon>
        <taxon>Insecta</taxon>
        <taxon>Pterygota</taxon>
        <taxon>Neoptera</taxon>
        <taxon>Paraneoptera</taxon>
        <taxon>Hemiptera</taxon>
        <taxon>Heteroptera</taxon>
        <taxon>Panheteroptera</taxon>
        <taxon>Cimicomorpha</taxon>
        <taxon>Miridae</taxon>
        <taxon>Dicyphina</taxon>
        <taxon>Nesidiocoris</taxon>
    </lineage>
</organism>
<accession>A0A6H5H3A5</accession>
<dbReference type="AlphaFoldDB" id="A0A6H5H3A5"/>
<proteinExistence type="predicted"/>
<keyword evidence="2" id="KW-1185">Reference proteome</keyword>
<gene>
    <name evidence="1" type="ORF">NTEN_LOCUS15025</name>
</gene>